<evidence type="ECO:0000313" key="5">
    <source>
        <dbReference type="EMBL" id="QEC50669.1"/>
    </source>
</evidence>
<dbReference type="Gene3D" id="3.50.50.60">
    <property type="entry name" value="FAD/NAD(P)-binding domain"/>
    <property type="match status" value="2"/>
</dbReference>
<dbReference type="Pfam" id="PF00743">
    <property type="entry name" value="FMO-like"/>
    <property type="match status" value="1"/>
</dbReference>
<keyword evidence="2" id="KW-0285">Flavoprotein</keyword>
<comment type="similarity">
    <text evidence="1">Belongs to the FAD-binding monooxygenase family.</text>
</comment>
<dbReference type="PANTHER" id="PTHR42877:SF4">
    <property type="entry name" value="FAD_NAD(P)-BINDING DOMAIN-CONTAINING PROTEIN-RELATED"/>
    <property type="match status" value="1"/>
</dbReference>
<keyword evidence="6" id="KW-1185">Reference proteome</keyword>
<dbReference type="InterPro" id="IPR036188">
    <property type="entry name" value="FAD/NAD-bd_sf"/>
</dbReference>
<dbReference type="InterPro" id="IPR020946">
    <property type="entry name" value="Flavin_mOase-like"/>
</dbReference>
<accession>A0A5B8UBS3</accession>
<evidence type="ECO:0000256" key="3">
    <source>
        <dbReference type="ARBA" id="ARBA00022827"/>
    </source>
</evidence>
<evidence type="ECO:0000313" key="6">
    <source>
        <dbReference type="Proteomes" id="UP000321805"/>
    </source>
</evidence>
<reference evidence="5 6" key="1">
    <citation type="journal article" date="2018" name="J. Microbiol.">
        <title>Baekduia soli gen. nov., sp. nov., a novel bacterium isolated from the soil of Baekdu Mountain and proposal of a novel family name, Baekduiaceae fam. nov.</title>
        <authorList>
            <person name="An D.S."/>
            <person name="Siddiqi M.Z."/>
            <person name="Kim K.H."/>
            <person name="Yu H.S."/>
            <person name="Im W.T."/>
        </authorList>
    </citation>
    <scope>NUCLEOTIDE SEQUENCE [LARGE SCALE GENOMIC DNA]</scope>
    <source>
        <strain evidence="5 6">BR7-21</strain>
    </source>
</reference>
<dbReference type="GO" id="GO:0050661">
    <property type="term" value="F:NADP binding"/>
    <property type="evidence" value="ECO:0007669"/>
    <property type="project" value="InterPro"/>
</dbReference>
<dbReference type="KEGG" id="bsol:FSW04_06440"/>
<dbReference type="InterPro" id="IPR051209">
    <property type="entry name" value="FAD-bind_Monooxygenase_sf"/>
</dbReference>
<dbReference type="PANTHER" id="PTHR42877">
    <property type="entry name" value="L-ORNITHINE N(5)-MONOOXYGENASE-RELATED"/>
    <property type="match status" value="1"/>
</dbReference>
<sequence length="667" mass="74847">MKLKRRPIAEKYAAAIEALYDTGGPGDDGRPSREGLRAVLDEADIPVLLMVLVHLTGDRRWMQAPYLPERDMRIIPDPSGGLAPERQDEVRAAALEVLAAARPHDALPDVSEEQFAEMLRVCVADDVPQEYVPMLLEDMGFRARPRPEPVHVQPGTFSVLVIGAGFSGIATSIALAEAGIPHTIVERNDDVGGCWLENTYPEAGVDTPNHWYSFSFAREHDWRHYFSKQPEILDYVRGVADAHGVRERVRFGTTVTACRYDDATQRWHTEVMRPDGTPETLVSHAVVTGVGAFHEPKIPAFDGLERFGGPVFHTSRWPAGLDLRGRRVALVGTGASCVQAARTVAEDAEHLTIFQRSPQWLSPNPYYRAEVGEGKRWLLRNVPLYASWYRFTLFWRYGDSLLPHIQVDPEWEHPERAVNASNDRHRRFFTRYIERELEGRPDLIAKALPSYPPYGKRMIIDNDWYRTIRRDDVTLVDRAVAGLDETGIIDADGRHHEVDVVAMATGFHATRFLWPMEITGAGGLTIDEAWDGDDARAHLGITMPGFPNLFMTLGPNTLLGHGGSAAFVIEAQVNYIVRCLAWMAREQIGSIEPRQAPFEAYNAAVDAAHERMVFAHPGMDNWYKNSRGRVAALTPFRLVDYWSMTREPDPEDFDARPRTAPPAPVAP</sequence>
<evidence type="ECO:0000256" key="1">
    <source>
        <dbReference type="ARBA" id="ARBA00010139"/>
    </source>
</evidence>
<dbReference type="GO" id="GO:0004499">
    <property type="term" value="F:N,N-dimethylaniline monooxygenase activity"/>
    <property type="evidence" value="ECO:0007669"/>
    <property type="project" value="InterPro"/>
</dbReference>
<proteinExistence type="inferred from homology"/>
<gene>
    <name evidence="5" type="ORF">FSW04_06440</name>
</gene>
<dbReference type="EMBL" id="CP042430">
    <property type="protein sequence ID" value="QEC50669.1"/>
    <property type="molecule type" value="Genomic_DNA"/>
</dbReference>
<dbReference type="SUPFAM" id="SSF51905">
    <property type="entry name" value="FAD/NAD(P)-binding domain"/>
    <property type="match status" value="2"/>
</dbReference>
<keyword evidence="3" id="KW-0274">FAD</keyword>
<dbReference type="Proteomes" id="UP000321805">
    <property type="component" value="Chromosome"/>
</dbReference>
<dbReference type="OrthoDB" id="5168853at2"/>
<evidence type="ECO:0000256" key="4">
    <source>
        <dbReference type="ARBA" id="ARBA00023002"/>
    </source>
</evidence>
<dbReference type="PRINTS" id="PR00420">
    <property type="entry name" value="RNGMNOXGNASE"/>
</dbReference>
<dbReference type="AlphaFoldDB" id="A0A5B8UBS3"/>
<name>A0A5B8UBS3_9ACTN</name>
<dbReference type="GO" id="GO:0050660">
    <property type="term" value="F:flavin adenine dinucleotide binding"/>
    <property type="evidence" value="ECO:0007669"/>
    <property type="project" value="InterPro"/>
</dbReference>
<keyword evidence="4" id="KW-0560">Oxidoreductase</keyword>
<evidence type="ECO:0000256" key="2">
    <source>
        <dbReference type="ARBA" id="ARBA00022630"/>
    </source>
</evidence>
<organism evidence="5 6">
    <name type="scientific">Baekduia soli</name>
    <dbReference type="NCBI Taxonomy" id="496014"/>
    <lineage>
        <taxon>Bacteria</taxon>
        <taxon>Bacillati</taxon>
        <taxon>Actinomycetota</taxon>
        <taxon>Thermoleophilia</taxon>
        <taxon>Solirubrobacterales</taxon>
        <taxon>Baekduiaceae</taxon>
        <taxon>Baekduia</taxon>
    </lineage>
</organism>
<protein>
    <submittedName>
        <fullName evidence="5">NAD(P)/FAD-dependent oxidoreductase</fullName>
    </submittedName>
</protein>